<evidence type="ECO:0000313" key="1">
    <source>
        <dbReference type="EMBL" id="MCG2431738.1"/>
    </source>
</evidence>
<dbReference type="Pfam" id="PF06037">
    <property type="entry name" value="DUF922"/>
    <property type="match status" value="1"/>
</dbReference>
<evidence type="ECO:0000313" key="2">
    <source>
        <dbReference type="Proteomes" id="UP001139462"/>
    </source>
</evidence>
<keyword evidence="2" id="KW-1185">Reference proteome</keyword>
<gene>
    <name evidence="1" type="ORF">K8344_11455</name>
</gene>
<dbReference type="Proteomes" id="UP001139462">
    <property type="component" value="Unassembled WGS sequence"/>
</dbReference>
<accession>A0A9X1R575</accession>
<dbReference type="EMBL" id="JAIRBB010000011">
    <property type="protein sequence ID" value="MCG2431738.1"/>
    <property type="molecule type" value="Genomic_DNA"/>
</dbReference>
<reference evidence="1" key="1">
    <citation type="submission" date="2021-09" db="EMBL/GenBank/DDBJ databases">
        <title>Genome of Aequorivita sp. strain F64183.</title>
        <authorList>
            <person name="Wang Y."/>
        </authorList>
    </citation>
    <scope>NUCLEOTIDE SEQUENCE</scope>
    <source>
        <strain evidence="1">F64183</strain>
    </source>
</reference>
<sequence>MKLLFAFLIFLVTHPHPQNNSEKITWSESYKLSWNDFRGKPIRSASFVATTNSGISFQYSYSIKNNKVSVDYSVSSFFEPNNSWYIPEKVNDHILKHEQLHFDISEVHARMLKKNLEGKQFSKRVQSEIEKIYREVEQKRRAMQTRFDAETDHSRNEKQELYWRKYIAQLLAEYEHWK</sequence>
<comment type="caution">
    <text evidence="1">The sequence shown here is derived from an EMBL/GenBank/DDBJ whole genome shotgun (WGS) entry which is preliminary data.</text>
</comment>
<proteinExistence type="predicted"/>
<organism evidence="1 2">
    <name type="scientific">Aequorivita xiaoshiensis</name>
    <dbReference type="NCBI Taxonomy" id="2874476"/>
    <lineage>
        <taxon>Bacteria</taxon>
        <taxon>Pseudomonadati</taxon>
        <taxon>Bacteroidota</taxon>
        <taxon>Flavobacteriia</taxon>
        <taxon>Flavobacteriales</taxon>
        <taxon>Flavobacteriaceae</taxon>
        <taxon>Aequorivita</taxon>
    </lineage>
</organism>
<protein>
    <submittedName>
        <fullName evidence="1">DUF922 domain-containing protein</fullName>
    </submittedName>
</protein>
<dbReference type="AlphaFoldDB" id="A0A9X1R575"/>
<dbReference type="InterPro" id="IPR010321">
    <property type="entry name" value="DUF922"/>
</dbReference>
<name>A0A9X1R575_9FLAO</name>
<dbReference type="RefSeq" id="WP_237608822.1">
    <property type="nucleotide sequence ID" value="NZ_JAIRBB010000011.1"/>
</dbReference>